<dbReference type="Proteomes" id="UP001519887">
    <property type="component" value="Unassembled WGS sequence"/>
</dbReference>
<comment type="caution">
    <text evidence="2">The sequence shown here is derived from an EMBL/GenBank/DDBJ whole genome shotgun (WGS) entry which is preliminary data.</text>
</comment>
<name>A0ABS7CC21_9BACL</name>
<accession>A0ABS7CC21</accession>
<organism evidence="2 3">
    <name type="scientific">Paenibacillus sepulcri</name>
    <dbReference type="NCBI Taxonomy" id="359917"/>
    <lineage>
        <taxon>Bacteria</taxon>
        <taxon>Bacillati</taxon>
        <taxon>Bacillota</taxon>
        <taxon>Bacilli</taxon>
        <taxon>Bacillales</taxon>
        <taxon>Paenibacillaceae</taxon>
        <taxon>Paenibacillus</taxon>
    </lineage>
</organism>
<dbReference type="NCBIfam" id="NF042414">
    <property type="entry name" value="CLC_0170_fam"/>
    <property type="match status" value="1"/>
</dbReference>
<evidence type="ECO:0000256" key="1">
    <source>
        <dbReference type="SAM" id="Phobius"/>
    </source>
</evidence>
<keyword evidence="1" id="KW-0472">Membrane</keyword>
<feature type="transmembrane region" description="Helical" evidence="1">
    <location>
        <begin position="44"/>
        <end position="66"/>
    </location>
</feature>
<evidence type="ECO:0000313" key="3">
    <source>
        <dbReference type="Proteomes" id="UP001519887"/>
    </source>
</evidence>
<proteinExistence type="predicted"/>
<dbReference type="InterPro" id="IPR049971">
    <property type="entry name" value="CLC_0170-like"/>
</dbReference>
<dbReference type="RefSeq" id="WP_210039772.1">
    <property type="nucleotide sequence ID" value="NZ_JBHLVU010000008.1"/>
</dbReference>
<evidence type="ECO:0000313" key="2">
    <source>
        <dbReference type="EMBL" id="MBW7458453.1"/>
    </source>
</evidence>
<gene>
    <name evidence="2" type="ORF">K0U00_30875</name>
</gene>
<evidence type="ECO:0008006" key="4">
    <source>
        <dbReference type="Google" id="ProtNLM"/>
    </source>
</evidence>
<protein>
    <recommendedName>
        <fullName evidence="4">DUF350 domain-containing protein</fullName>
    </recommendedName>
</protein>
<keyword evidence="1" id="KW-0812">Transmembrane</keyword>
<feature type="transmembrane region" description="Helical" evidence="1">
    <location>
        <begin position="6"/>
        <end position="23"/>
    </location>
</feature>
<keyword evidence="1" id="KW-1133">Transmembrane helix</keyword>
<sequence>MLQNVGYVNFIILTFIGSGYLILRFDGRKQAKDKLQKEHKIAHVLGWVNIGLGSLTLVINIVTAIVT</sequence>
<keyword evidence="3" id="KW-1185">Reference proteome</keyword>
<reference evidence="2 3" key="1">
    <citation type="submission" date="2021-07" db="EMBL/GenBank/DDBJ databases">
        <title>Paenibacillus radiodurans sp. nov., isolated from the southeastern edge of Tengger Desert.</title>
        <authorList>
            <person name="Zhang G."/>
        </authorList>
    </citation>
    <scope>NUCLEOTIDE SEQUENCE [LARGE SCALE GENOMIC DNA]</scope>
    <source>
        <strain evidence="2 3">CCM 7311</strain>
    </source>
</reference>
<dbReference type="EMBL" id="JAHZIK010001202">
    <property type="protein sequence ID" value="MBW7458453.1"/>
    <property type="molecule type" value="Genomic_DNA"/>
</dbReference>